<dbReference type="InterPro" id="IPR027443">
    <property type="entry name" value="IPNS-like_sf"/>
</dbReference>
<reference evidence="3 4" key="1">
    <citation type="submission" date="2015-01" db="EMBL/GenBank/DDBJ databases">
        <title>Genome sequence of the beneficial rhizobacterium Pseudomonas fluorescens 2-79.</title>
        <authorList>
            <person name="Thuermer A."/>
            <person name="Daniel R."/>
        </authorList>
    </citation>
    <scope>NUCLEOTIDE SEQUENCE [LARGE SCALE GENOMIC DNA]</scope>
    <source>
        <strain evidence="3 4">2-79</strain>
    </source>
</reference>
<dbReference type="PATRIC" id="fig|294.125.peg.1388"/>
<organism evidence="3 4">
    <name type="scientific">Pseudomonas fluorescens</name>
    <dbReference type="NCBI Taxonomy" id="294"/>
    <lineage>
        <taxon>Bacteria</taxon>
        <taxon>Pseudomonadati</taxon>
        <taxon>Pseudomonadota</taxon>
        <taxon>Gammaproteobacteria</taxon>
        <taxon>Pseudomonadales</taxon>
        <taxon>Pseudomonadaceae</taxon>
        <taxon>Pseudomonas</taxon>
    </lineage>
</organism>
<keyword evidence="1" id="KW-1133">Transmembrane helix</keyword>
<dbReference type="InterPro" id="IPR007803">
    <property type="entry name" value="Asp/Arg/Pro-Hydrxlase"/>
</dbReference>
<proteinExistence type="predicted"/>
<dbReference type="Gene3D" id="2.60.120.330">
    <property type="entry name" value="B-lactam Antibiotic, Isopenicillin N Synthase, Chain"/>
    <property type="match status" value="1"/>
</dbReference>
<keyword evidence="1" id="KW-0472">Membrane</keyword>
<feature type="transmembrane region" description="Helical" evidence="1">
    <location>
        <begin position="247"/>
        <end position="266"/>
    </location>
</feature>
<sequence>MSKSAVGKKLVSLAWVVGVLLLIDCFPRTCLVFLLLVVLCGIYDFLRNGLYDRATLKKYFIGNGRNTWVLAPFNTLLDLLSSRNRHVYTMHDLPPAWREDLQQVIDDAMARKDEIIGYLDERMAEKKRGMLFFQWYGRPIETTLDIPQLRKKLPFVKTIGVSVFNENRSTSFHFGPLRMMFRVLYNMAPAPHHEGVYIQVGKHKHYWHDDPLFIFDDTLMHASFNKNDVKRYCLFIDIVRPTPLPSVLNAVIAGFAGLVFTLRRVFYKNWKLIE</sequence>
<evidence type="ECO:0000313" key="3">
    <source>
        <dbReference type="EMBL" id="KIR23199.1"/>
    </source>
</evidence>
<dbReference type="AlphaFoldDB" id="A0A0D0TMQ0"/>
<comment type="caution">
    <text evidence="3">The sequence shown here is derived from an EMBL/GenBank/DDBJ whole genome shotgun (WGS) entry which is preliminary data.</text>
</comment>
<dbReference type="EMBL" id="JXCQ01000008">
    <property type="protein sequence ID" value="KIR23199.1"/>
    <property type="molecule type" value="Genomic_DNA"/>
</dbReference>
<dbReference type="RefSeq" id="WP_043047467.1">
    <property type="nucleotide sequence ID" value="NZ_JXCQ01000008.1"/>
</dbReference>
<evidence type="ECO:0000256" key="1">
    <source>
        <dbReference type="SAM" id="Phobius"/>
    </source>
</evidence>
<accession>A0A0D0TMQ0</accession>
<keyword evidence="1" id="KW-0812">Transmembrane</keyword>
<evidence type="ECO:0000259" key="2">
    <source>
        <dbReference type="Pfam" id="PF05118"/>
    </source>
</evidence>
<name>A0A0D0TMQ0_PSEFL</name>
<dbReference type="Pfam" id="PF05118">
    <property type="entry name" value="Asp_Arg_Hydrox"/>
    <property type="match status" value="1"/>
</dbReference>
<feature type="domain" description="Aspartyl/asparaginy/proline hydroxylase" evidence="2">
    <location>
        <begin position="156"/>
        <end position="241"/>
    </location>
</feature>
<gene>
    <name evidence="3" type="ORF">PFLU3_13520</name>
</gene>
<protein>
    <submittedName>
        <fullName evidence="3">Aspartyl/Asparaginyl beta-hydroxylase</fullName>
    </submittedName>
</protein>
<dbReference type="Proteomes" id="UP000032210">
    <property type="component" value="Unassembled WGS sequence"/>
</dbReference>
<evidence type="ECO:0000313" key="4">
    <source>
        <dbReference type="Proteomes" id="UP000032210"/>
    </source>
</evidence>